<evidence type="ECO:0000313" key="3">
    <source>
        <dbReference type="Proteomes" id="UP001465976"/>
    </source>
</evidence>
<keyword evidence="3" id="KW-1185">Reference proteome</keyword>
<sequence length="230" mass="26958">MLQTQKNSARDAMRLYNHNQECMLNLGMRDDDKVFQPLKDDELWCRNVSQARHLGDLSKPDPWYWSIGRPSGGESEEKEMEWKLEMQRVMWFRDRAVLDCWKEEKKVLEAEYVRTVRAHGRMEEIWNAMADEYATLVEPLTATDVQTNAQQWSLKGYQVYARRQAGMYAKLKENVEVQWELWTTVKRPKPQGKAYPGGSVSQAEDEDEEWEEAADDALDGLDEELSDDKD</sequence>
<dbReference type="Proteomes" id="UP001465976">
    <property type="component" value="Unassembled WGS sequence"/>
</dbReference>
<feature type="compositionally biased region" description="Acidic residues" evidence="1">
    <location>
        <begin position="203"/>
        <end position="230"/>
    </location>
</feature>
<protein>
    <submittedName>
        <fullName evidence="2">Uncharacterized protein</fullName>
    </submittedName>
</protein>
<evidence type="ECO:0000256" key="1">
    <source>
        <dbReference type="SAM" id="MobiDB-lite"/>
    </source>
</evidence>
<proteinExistence type="predicted"/>
<name>A0ABR3EW88_9AGAR</name>
<reference evidence="2 3" key="1">
    <citation type="submission" date="2024-02" db="EMBL/GenBank/DDBJ databases">
        <title>A draft genome for the cacao thread blight pathogen Marasmius crinis-equi.</title>
        <authorList>
            <person name="Cohen S.P."/>
            <person name="Baruah I.K."/>
            <person name="Amoako-Attah I."/>
            <person name="Bukari Y."/>
            <person name="Meinhardt L.W."/>
            <person name="Bailey B.A."/>
        </authorList>
    </citation>
    <scope>NUCLEOTIDE SEQUENCE [LARGE SCALE GENOMIC DNA]</scope>
    <source>
        <strain evidence="2 3">GH-76</strain>
    </source>
</reference>
<accession>A0ABR3EW88</accession>
<gene>
    <name evidence="2" type="ORF">V5O48_014832</name>
</gene>
<feature type="region of interest" description="Disordered" evidence="1">
    <location>
        <begin position="188"/>
        <end position="230"/>
    </location>
</feature>
<dbReference type="EMBL" id="JBAHYK010001656">
    <property type="protein sequence ID" value="KAL0567167.1"/>
    <property type="molecule type" value="Genomic_DNA"/>
</dbReference>
<organism evidence="2 3">
    <name type="scientific">Marasmius crinis-equi</name>
    <dbReference type="NCBI Taxonomy" id="585013"/>
    <lineage>
        <taxon>Eukaryota</taxon>
        <taxon>Fungi</taxon>
        <taxon>Dikarya</taxon>
        <taxon>Basidiomycota</taxon>
        <taxon>Agaricomycotina</taxon>
        <taxon>Agaricomycetes</taxon>
        <taxon>Agaricomycetidae</taxon>
        <taxon>Agaricales</taxon>
        <taxon>Marasmiineae</taxon>
        <taxon>Marasmiaceae</taxon>
        <taxon>Marasmius</taxon>
    </lineage>
</organism>
<comment type="caution">
    <text evidence="2">The sequence shown here is derived from an EMBL/GenBank/DDBJ whole genome shotgun (WGS) entry which is preliminary data.</text>
</comment>
<evidence type="ECO:0000313" key="2">
    <source>
        <dbReference type="EMBL" id="KAL0567167.1"/>
    </source>
</evidence>